<sequence>MYWSHSCSMYTTTINVFHSLGLTRTQNQNLMDLQDLCLGNILVVNLTSEFYQLRERAKLLPCKDGESQK</sequence>
<organism evidence="1">
    <name type="scientific">Rhizophora mucronata</name>
    <name type="common">Asiatic mangrove</name>
    <dbReference type="NCBI Taxonomy" id="61149"/>
    <lineage>
        <taxon>Eukaryota</taxon>
        <taxon>Viridiplantae</taxon>
        <taxon>Streptophyta</taxon>
        <taxon>Embryophyta</taxon>
        <taxon>Tracheophyta</taxon>
        <taxon>Spermatophyta</taxon>
        <taxon>Magnoliopsida</taxon>
        <taxon>eudicotyledons</taxon>
        <taxon>Gunneridae</taxon>
        <taxon>Pentapetalae</taxon>
        <taxon>rosids</taxon>
        <taxon>fabids</taxon>
        <taxon>Malpighiales</taxon>
        <taxon>Rhizophoraceae</taxon>
        <taxon>Rhizophora</taxon>
    </lineage>
</organism>
<evidence type="ECO:0000313" key="1">
    <source>
        <dbReference type="EMBL" id="MBX38178.1"/>
    </source>
</evidence>
<dbReference type="EMBL" id="GGEC01057694">
    <property type="protein sequence ID" value="MBX38178.1"/>
    <property type="molecule type" value="Transcribed_RNA"/>
</dbReference>
<protein>
    <submittedName>
        <fullName evidence="1">Uncharacterized protein</fullName>
    </submittedName>
</protein>
<dbReference type="AlphaFoldDB" id="A0A2P2N6T3"/>
<reference evidence="1" key="1">
    <citation type="submission" date="2018-02" db="EMBL/GenBank/DDBJ databases">
        <title>Rhizophora mucronata_Transcriptome.</title>
        <authorList>
            <person name="Meera S.P."/>
            <person name="Sreeshan A."/>
            <person name="Augustine A."/>
        </authorList>
    </citation>
    <scope>NUCLEOTIDE SEQUENCE</scope>
    <source>
        <tissue evidence="1">Leaf</tissue>
    </source>
</reference>
<accession>A0A2P2N6T3</accession>
<proteinExistence type="predicted"/>
<name>A0A2P2N6T3_RHIMU</name>